<keyword evidence="1" id="KW-0808">Transferase</keyword>
<evidence type="ECO:0000313" key="1">
    <source>
        <dbReference type="EMBL" id="SDW56625.1"/>
    </source>
</evidence>
<accession>A0A1H2UKI4</accession>
<dbReference type="STRING" id="28442.SAMN05443574_104269"/>
<gene>
    <name evidence="1" type="ORF">SAMN05443574_104269</name>
</gene>
<protein>
    <submittedName>
        <fullName evidence="1">Uncharacterized nucleotidyltransferase</fullName>
    </submittedName>
</protein>
<proteinExistence type="predicted"/>
<sequence length="407" mass="45836">MLTEAEPELQVVLDCARTAIVTDASPDPLPLADTPDWDRVVELARYHGVVQLLYEGLEAVARKSGTEFAVPKTVLTQLSSIVQQKRMQNLAFTTELQELLERFETRGVRTLPFKGPVLSAAAYDDATVREYNDLDLLVHPEDITVAADILEERGYEWRRGMPRLDDAALLGGPVTKAIVHEYEMRGPEFDVELRWRVGDAERPFSTPFSELWDRRDTVAVGGQPLPALAEPDRLLVLAFHGTKHRWYLLKWLCDFVAALEATETDWRHVLARARETGVERNLLLGAELARNVFEYALPAPILDRLRMDGRVSELGEAVVESLAAGTPQAPTQFEVARFHVAASDSITTLVPLVLLHSSLHPTYSEYQFCPLPGPLHLLYYAIWPLRLLVETPQWQRQRSEGALDETT</sequence>
<dbReference type="Proteomes" id="UP000182573">
    <property type="component" value="Unassembled WGS sequence"/>
</dbReference>
<dbReference type="RefSeq" id="WP_004516902.1">
    <property type="nucleotide sequence ID" value="NZ_FNOF01000004.1"/>
</dbReference>
<reference evidence="1 2" key="1">
    <citation type="submission" date="2016-10" db="EMBL/GenBank/DDBJ databases">
        <authorList>
            <person name="de Groot N.N."/>
        </authorList>
    </citation>
    <scope>NUCLEOTIDE SEQUENCE [LARGE SCALE GENOMIC DNA]</scope>
    <source>
        <strain evidence="1 2">DSM 3756</strain>
    </source>
</reference>
<dbReference type="InterPro" id="IPR039498">
    <property type="entry name" value="NTP_transf_5"/>
</dbReference>
<name>A0A1H2UKI4_HALVA</name>
<dbReference type="Pfam" id="PF14907">
    <property type="entry name" value="NTP_transf_5"/>
    <property type="match status" value="1"/>
</dbReference>
<dbReference type="AlphaFoldDB" id="A0A1H2UKI4"/>
<organism evidence="1 2">
    <name type="scientific">Haloarcula vallismortis</name>
    <name type="common">Halobacterium vallismortis</name>
    <dbReference type="NCBI Taxonomy" id="28442"/>
    <lineage>
        <taxon>Archaea</taxon>
        <taxon>Methanobacteriati</taxon>
        <taxon>Methanobacteriota</taxon>
        <taxon>Stenosarchaea group</taxon>
        <taxon>Halobacteria</taxon>
        <taxon>Halobacteriales</taxon>
        <taxon>Haloarculaceae</taxon>
        <taxon>Haloarcula</taxon>
    </lineage>
</organism>
<dbReference type="GO" id="GO:0016740">
    <property type="term" value="F:transferase activity"/>
    <property type="evidence" value="ECO:0007669"/>
    <property type="project" value="UniProtKB-KW"/>
</dbReference>
<dbReference type="EMBL" id="FNOF01000004">
    <property type="protein sequence ID" value="SDW56625.1"/>
    <property type="molecule type" value="Genomic_DNA"/>
</dbReference>
<evidence type="ECO:0000313" key="2">
    <source>
        <dbReference type="Proteomes" id="UP000182573"/>
    </source>
</evidence>